<proteinExistence type="predicted"/>
<protein>
    <submittedName>
        <fullName evidence="2">Uncharacterized protein</fullName>
    </submittedName>
</protein>
<comment type="caution">
    <text evidence="2">The sequence shown here is derived from an EMBL/GenBank/DDBJ whole genome shotgun (WGS) entry which is preliminary data.</text>
</comment>
<name>A0AAV4V0Z5_CAEEX</name>
<dbReference type="AlphaFoldDB" id="A0AAV4V0Z5"/>
<evidence type="ECO:0000256" key="1">
    <source>
        <dbReference type="SAM" id="MobiDB-lite"/>
    </source>
</evidence>
<sequence>MEKEVPNPLHLTLTATRGRGREEMKDPLDLILAVTRGRGKRGAKPSRSYPCGDLIRWERRCHPEDVASRGRGKRGALSSAL</sequence>
<evidence type="ECO:0000313" key="2">
    <source>
        <dbReference type="EMBL" id="GIY63631.1"/>
    </source>
</evidence>
<organism evidence="2 3">
    <name type="scientific">Caerostris extrusa</name>
    <name type="common">Bark spider</name>
    <name type="synonym">Caerostris bankana</name>
    <dbReference type="NCBI Taxonomy" id="172846"/>
    <lineage>
        <taxon>Eukaryota</taxon>
        <taxon>Metazoa</taxon>
        <taxon>Ecdysozoa</taxon>
        <taxon>Arthropoda</taxon>
        <taxon>Chelicerata</taxon>
        <taxon>Arachnida</taxon>
        <taxon>Araneae</taxon>
        <taxon>Araneomorphae</taxon>
        <taxon>Entelegynae</taxon>
        <taxon>Araneoidea</taxon>
        <taxon>Araneidae</taxon>
        <taxon>Caerostris</taxon>
    </lineage>
</organism>
<accession>A0AAV4V0Z5</accession>
<dbReference type="Proteomes" id="UP001054945">
    <property type="component" value="Unassembled WGS sequence"/>
</dbReference>
<feature type="region of interest" description="Disordered" evidence="1">
    <location>
        <begin position="1"/>
        <end position="24"/>
    </location>
</feature>
<dbReference type="EMBL" id="BPLR01013767">
    <property type="protein sequence ID" value="GIY63631.1"/>
    <property type="molecule type" value="Genomic_DNA"/>
</dbReference>
<feature type="region of interest" description="Disordered" evidence="1">
    <location>
        <begin position="62"/>
        <end position="81"/>
    </location>
</feature>
<gene>
    <name evidence="2" type="ORF">CEXT_516761</name>
</gene>
<reference evidence="2 3" key="1">
    <citation type="submission" date="2021-06" db="EMBL/GenBank/DDBJ databases">
        <title>Caerostris extrusa draft genome.</title>
        <authorList>
            <person name="Kono N."/>
            <person name="Arakawa K."/>
        </authorList>
    </citation>
    <scope>NUCLEOTIDE SEQUENCE [LARGE SCALE GENOMIC DNA]</scope>
</reference>
<keyword evidence="3" id="KW-1185">Reference proteome</keyword>
<evidence type="ECO:0000313" key="3">
    <source>
        <dbReference type="Proteomes" id="UP001054945"/>
    </source>
</evidence>